<feature type="binding site" evidence="6">
    <location>
        <begin position="312"/>
        <end position="319"/>
    </location>
    <ligand>
        <name>ATP</name>
        <dbReference type="ChEBI" id="CHEBI:30616"/>
    </ligand>
</feature>
<feature type="domain" description="Myosin motor" evidence="9">
    <location>
        <begin position="215"/>
        <end position="884"/>
    </location>
</feature>
<dbReference type="SMART" id="SM00233">
    <property type="entry name" value="PH"/>
    <property type="match status" value="1"/>
</dbReference>
<dbReference type="InterPro" id="IPR001609">
    <property type="entry name" value="Myosin_head_motor_dom-like"/>
</dbReference>
<dbReference type="Proteomes" id="UP000013827">
    <property type="component" value="Unassembled WGS sequence"/>
</dbReference>
<evidence type="ECO:0000259" key="9">
    <source>
        <dbReference type="PROSITE" id="PS51456"/>
    </source>
</evidence>
<dbReference type="SUPFAM" id="SSF52540">
    <property type="entry name" value="P-loop containing nucleoside triphosphate hydrolases"/>
    <property type="match status" value="2"/>
</dbReference>
<dbReference type="GO" id="GO:0016020">
    <property type="term" value="C:membrane"/>
    <property type="evidence" value="ECO:0007669"/>
    <property type="project" value="TreeGrafter"/>
</dbReference>
<evidence type="ECO:0000256" key="5">
    <source>
        <dbReference type="ARBA" id="ARBA00023203"/>
    </source>
</evidence>
<dbReference type="GO" id="GO:0016459">
    <property type="term" value="C:myosin complex"/>
    <property type="evidence" value="ECO:0007669"/>
    <property type="project" value="UniProtKB-KW"/>
</dbReference>
<feature type="region of interest" description="Actin-binding" evidence="6">
    <location>
        <begin position="762"/>
        <end position="784"/>
    </location>
</feature>
<feature type="region of interest" description="Disordered" evidence="7">
    <location>
        <begin position="71"/>
        <end position="106"/>
    </location>
</feature>
<dbReference type="InterPro" id="IPR000048">
    <property type="entry name" value="IQ_motif_EF-hand-BS"/>
</dbReference>
<dbReference type="RefSeq" id="XP_005794424.1">
    <property type="nucleotide sequence ID" value="XM_005794367.1"/>
</dbReference>
<dbReference type="PROSITE" id="PS50096">
    <property type="entry name" value="IQ"/>
    <property type="match status" value="1"/>
</dbReference>
<dbReference type="GeneID" id="17287265"/>
<dbReference type="FunFam" id="1.10.10.820:FF:000001">
    <property type="entry name" value="Myosin heavy chain"/>
    <property type="match status" value="1"/>
</dbReference>
<dbReference type="EnsemblProtists" id="EOD41995">
    <property type="protein sequence ID" value="EOD41995"/>
    <property type="gene ID" value="EMIHUDRAFT_447539"/>
</dbReference>
<dbReference type="PANTHER" id="PTHR13140">
    <property type="entry name" value="MYOSIN"/>
    <property type="match status" value="1"/>
</dbReference>
<feature type="compositionally biased region" description="Low complexity" evidence="7">
    <location>
        <begin position="97"/>
        <end position="106"/>
    </location>
</feature>
<evidence type="ECO:0000313" key="10">
    <source>
        <dbReference type="EnsemblProtists" id="EOD41995"/>
    </source>
</evidence>
<comment type="similarity">
    <text evidence="6">Belongs to the TRAFAC class myosin-kinesin ATPase superfamily. Myosin family.</text>
</comment>
<proteinExistence type="inferred from homology"/>
<dbReference type="PaxDb" id="2903-EOD41995"/>
<keyword evidence="3 6" id="KW-0518">Myosin</keyword>
<feature type="domain" description="PH" evidence="8">
    <location>
        <begin position="1104"/>
        <end position="1260"/>
    </location>
</feature>
<keyword evidence="11" id="KW-1185">Reference proteome</keyword>
<dbReference type="CDD" id="cd00124">
    <property type="entry name" value="MYSc"/>
    <property type="match status" value="1"/>
</dbReference>
<evidence type="ECO:0008006" key="12">
    <source>
        <dbReference type="Google" id="ProtNLM"/>
    </source>
</evidence>
<evidence type="ECO:0000256" key="1">
    <source>
        <dbReference type="ARBA" id="ARBA00022741"/>
    </source>
</evidence>
<name>A0A0D3L1W0_EMIH1</name>
<evidence type="ECO:0000313" key="11">
    <source>
        <dbReference type="Proteomes" id="UP000013827"/>
    </source>
</evidence>
<dbReference type="PROSITE" id="PS50003">
    <property type="entry name" value="PH_DOMAIN"/>
    <property type="match status" value="1"/>
</dbReference>
<dbReference type="InterPro" id="IPR011993">
    <property type="entry name" value="PH-like_dom_sf"/>
</dbReference>
<dbReference type="GO" id="GO:0051015">
    <property type="term" value="F:actin filament binding"/>
    <property type="evidence" value="ECO:0007669"/>
    <property type="project" value="TreeGrafter"/>
</dbReference>
<feature type="region of interest" description="Disordered" evidence="7">
    <location>
        <begin position="1328"/>
        <end position="1358"/>
    </location>
</feature>
<dbReference type="GO" id="GO:0005737">
    <property type="term" value="C:cytoplasm"/>
    <property type="evidence" value="ECO:0007669"/>
    <property type="project" value="TreeGrafter"/>
</dbReference>
<keyword evidence="4 6" id="KW-0505">Motor protein</keyword>
<dbReference type="Gene3D" id="1.20.120.720">
    <property type="entry name" value="Myosin VI head, motor domain, U50 subdomain"/>
    <property type="match status" value="1"/>
</dbReference>
<dbReference type="Gene3D" id="1.20.58.530">
    <property type="match status" value="1"/>
</dbReference>
<dbReference type="Gene3D" id="1.20.5.4820">
    <property type="match status" value="1"/>
</dbReference>
<protein>
    <recommendedName>
        <fullName evidence="12">Myosin motor domain-containing protein</fullName>
    </recommendedName>
</protein>
<dbReference type="PRINTS" id="PR00193">
    <property type="entry name" value="MYOSINHEAVY"/>
</dbReference>
<keyword evidence="2 6" id="KW-0067">ATP-binding</keyword>
<dbReference type="Gene3D" id="1.10.10.820">
    <property type="match status" value="1"/>
</dbReference>
<dbReference type="InterPro" id="IPR027417">
    <property type="entry name" value="P-loop_NTPase"/>
</dbReference>
<evidence type="ECO:0000259" key="8">
    <source>
        <dbReference type="PROSITE" id="PS50003"/>
    </source>
</evidence>
<dbReference type="PROSITE" id="PS51456">
    <property type="entry name" value="MYOSIN_MOTOR"/>
    <property type="match status" value="1"/>
</dbReference>
<evidence type="ECO:0000256" key="4">
    <source>
        <dbReference type="ARBA" id="ARBA00023175"/>
    </source>
</evidence>
<dbReference type="GO" id="GO:0005524">
    <property type="term" value="F:ATP binding"/>
    <property type="evidence" value="ECO:0007669"/>
    <property type="project" value="UniProtKB-UniRule"/>
</dbReference>
<sequence length="1381" mass="151983">MVQAKWWLGSRETEASVDARIEELGARLCYSPHNVIAVVGHSHYFRQLFRAQLDERATLDGGDASALTVQKLSNAGAGRRAARRDPPRAAEREAPRRLSPASRARSAGARITAVQLLPGTELASQKRKISLDGRLRPGNLLSSEGVAEGQRVWIKNKSSDPREPPFLAGTVVEADGTTAKIALDNWGSGETVAVSESELDVANAVSAELSGGEERAEPDNCDLLQLSEATLLHNTLLRYRRDEIYTFTGPIVTSLNPCKPIDGLYSTERMKAAKPREEDELGAPNPHIYSVGANAYKTLCETGRNQSIVVTGISGAGKTEANKYLLKYLVWRASKEGTESSPMAQTVLDSTPVFEAFGNATTVMNPNSSRFGKFMRVLFDDAGCISGANISTYLLEKSRLALQQPGETNFHIFYQLLAGLDDGALAKLHLGRDSASFHYLTRAGSGVREGLDDVNEFKATHSSMQTLGLRPDDVFSILAGILNLGNVTFEVVDENNAERASKVSNPDVIAKAEALLGMTGLSRVLTVRRVQAGARASVYEKPLNPEQAGRARDALSKRVYDRLFSWIWIGLLDIFGFEIFSSNSLEQLLINLANEKLQRFFLDSAHYEAEQIEWTAVEVPDNGPIVAAIEDLPNGVLPLLDEQCWLGDRGKDSTFCTLLNQKNPICSAEFAKLDQKGRARFDPSNNFTLAHFVAPVTYTAQEFIEKNRDSIFEEMAHALVDSTNPLLPELFPASELDATEVRAAKGSGKSYGSVASKFGSSLTDLLAELASTDPGFVRTIKPNVGLKPGAPDERLILEQLRTCGMLQCVKMIRSMFPTRILYTDVVARYASCVASYSFMAEREPRDFTAAICESFDVDPEEYRLGLTKLFIKGGCAVALNKLLRGATTRAEQLLQEALLRWKLKLWHKERFVVEKLMAWASRARARLGKPTILPTTHHILAYRALRRAYVDELWRQRAAAKVQALIKARKQRERNLLERKAAVVLGAAMRCTLAQRELARRKANYDAATKIQAAARALAARTLYNKLRAAVSLQAAARMRLARLKLLAFKEAPLRALIRMQALARGKPPQRALRMALLAVRVLQSIWRMKRIQIIRRKLLEAARVLQKGAVMLKYKKKGGFLGTNHEPHRRFVWLSGDMRNLCWCKPSEQGEPAKAAKPTFMSKTNKVIANKTVILAHVGAIGIGAQTTVLKKMDNPGIMQKLVEKRKDGTIDENAFSIIVPGIWDADTQKILPERRLDLYAESKSEREAWAKALKVVLDHGHVFDTSYLIAYQRQQEEKERGSLAGKSGSDSSTSDLSTTVKTLAFAEGQLAKAQSSDIDELRKLSARTNKGGSTASLGRVPEGSPEVPGAPPKESAISAINARVGSFMVRGKKPTAPGA</sequence>
<reference evidence="11" key="1">
    <citation type="journal article" date="2013" name="Nature">
        <title>Pan genome of the phytoplankton Emiliania underpins its global distribution.</title>
        <authorList>
            <person name="Read B.A."/>
            <person name="Kegel J."/>
            <person name="Klute M.J."/>
            <person name="Kuo A."/>
            <person name="Lefebvre S.C."/>
            <person name="Maumus F."/>
            <person name="Mayer C."/>
            <person name="Miller J."/>
            <person name="Monier A."/>
            <person name="Salamov A."/>
            <person name="Young J."/>
            <person name="Aguilar M."/>
            <person name="Claverie J.M."/>
            <person name="Frickenhaus S."/>
            <person name="Gonzalez K."/>
            <person name="Herman E.K."/>
            <person name="Lin Y.C."/>
            <person name="Napier J."/>
            <person name="Ogata H."/>
            <person name="Sarno A.F."/>
            <person name="Shmutz J."/>
            <person name="Schroeder D."/>
            <person name="de Vargas C."/>
            <person name="Verret F."/>
            <person name="von Dassow P."/>
            <person name="Valentin K."/>
            <person name="Van de Peer Y."/>
            <person name="Wheeler G."/>
            <person name="Dacks J.B."/>
            <person name="Delwiche C.F."/>
            <person name="Dyhrman S.T."/>
            <person name="Glockner G."/>
            <person name="John U."/>
            <person name="Richards T."/>
            <person name="Worden A.Z."/>
            <person name="Zhang X."/>
            <person name="Grigoriev I.V."/>
            <person name="Allen A.E."/>
            <person name="Bidle K."/>
            <person name="Borodovsky M."/>
            <person name="Bowler C."/>
            <person name="Brownlee C."/>
            <person name="Cock J.M."/>
            <person name="Elias M."/>
            <person name="Gladyshev V.N."/>
            <person name="Groth M."/>
            <person name="Guda C."/>
            <person name="Hadaegh A."/>
            <person name="Iglesias-Rodriguez M.D."/>
            <person name="Jenkins J."/>
            <person name="Jones B.M."/>
            <person name="Lawson T."/>
            <person name="Leese F."/>
            <person name="Lindquist E."/>
            <person name="Lobanov A."/>
            <person name="Lomsadze A."/>
            <person name="Malik S.B."/>
            <person name="Marsh M.E."/>
            <person name="Mackinder L."/>
            <person name="Mock T."/>
            <person name="Mueller-Roeber B."/>
            <person name="Pagarete A."/>
            <person name="Parker M."/>
            <person name="Probert I."/>
            <person name="Quesneville H."/>
            <person name="Raines C."/>
            <person name="Rensing S.A."/>
            <person name="Riano-Pachon D.M."/>
            <person name="Richier S."/>
            <person name="Rokitta S."/>
            <person name="Shiraiwa Y."/>
            <person name="Soanes D.M."/>
            <person name="van der Giezen M."/>
            <person name="Wahlund T.M."/>
            <person name="Williams B."/>
            <person name="Wilson W."/>
            <person name="Wolfe G."/>
            <person name="Wurch L.L."/>
        </authorList>
    </citation>
    <scope>NUCLEOTIDE SEQUENCE</scope>
</reference>
<feature type="compositionally biased region" description="Polar residues" evidence="7">
    <location>
        <begin position="1328"/>
        <end position="1338"/>
    </location>
</feature>
<dbReference type="STRING" id="2903.R1FSE2"/>
<dbReference type="GO" id="GO:0007015">
    <property type="term" value="P:actin filament organization"/>
    <property type="evidence" value="ECO:0007669"/>
    <property type="project" value="TreeGrafter"/>
</dbReference>
<dbReference type="Pfam" id="PF00063">
    <property type="entry name" value="Myosin_head"/>
    <property type="match status" value="1"/>
</dbReference>
<keyword evidence="1 6" id="KW-0547">Nucleotide-binding</keyword>
<accession>A0A0D3L1W0</accession>
<dbReference type="Gene3D" id="3.40.850.10">
    <property type="entry name" value="Kinesin motor domain"/>
    <property type="match status" value="1"/>
</dbReference>
<dbReference type="SMART" id="SM00242">
    <property type="entry name" value="MYSc"/>
    <property type="match status" value="1"/>
</dbReference>
<evidence type="ECO:0000256" key="6">
    <source>
        <dbReference type="PROSITE-ProRule" id="PRU00782"/>
    </source>
</evidence>
<dbReference type="eggNOG" id="KOG0160">
    <property type="taxonomic scope" value="Eukaryota"/>
</dbReference>
<evidence type="ECO:0000256" key="3">
    <source>
        <dbReference type="ARBA" id="ARBA00023123"/>
    </source>
</evidence>
<reference evidence="10" key="2">
    <citation type="submission" date="2024-10" db="UniProtKB">
        <authorList>
            <consortium name="EnsemblProtists"/>
        </authorList>
    </citation>
    <scope>IDENTIFICATION</scope>
</reference>
<evidence type="ECO:0000256" key="7">
    <source>
        <dbReference type="SAM" id="MobiDB-lite"/>
    </source>
</evidence>
<evidence type="ECO:0000256" key="2">
    <source>
        <dbReference type="ARBA" id="ARBA00022840"/>
    </source>
</evidence>
<dbReference type="SUPFAM" id="SSF50729">
    <property type="entry name" value="PH domain-like"/>
    <property type="match status" value="1"/>
</dbReference>
<dbReference type="GO" id="GO:0000146">
    <property type="term" value="F:microfilament motor activity"/>
    <property type="evidence" value="ECO:0007669"/>
    <property type="project" value="TreeGrafter"/>
</dbReference>
<dbReference type="SMART" id="SM00015">
    <property type="entry name" value="IQ"/>
    <property type="match status" value="2"/>
</dbReference>
<dbReference type="PANTHER" id="PTHR13140:SF845">
    <property type="entry name" value="MYOSIN-LIKE PROTEIN"/>
    <property type="match status" value="1"/>
</dbReference>
<dbReference type="InterPro" id="IPR036961">
    <property type="entry name" value="Kinesin_motor_dom_sf"/>
</dbReference>
<feature type="compositionally biased region" description="Basic and acidic residues" evidence="7">
    <location>
        <begin position="83"/>
        <end position="96"/>
    </location>
</feature>
<keyword evidence="5 6" id="KW-0009">Actin-binding</keyword>
<organism evidence="10 11">
    <name type="scientific">Emiliania huxleyi (strain CCMP1516)</name>
    <dbReference type="NCBI Taxonomy" id="280463"/>
    <lineage>
        <taxon>Eukaryota</taxon>
        <taxon>Haptista</taxon>
        <taxon>Haptophyta</taxon>
        <taxon>Prymnesiophyceae</taxon>
        <taxon>Isochrysidales</taxon>
        <taxon>Noelaerhabdaceae</taxon>
        <taxon>Emiliania</taxon>
    </lineage>
</organism>
<dbReference type="KEGG" id="ehx:EMIHUDRAFT_447539"/>
<dbReference type="HOGENOM" id="CLU_255613_0_0_1"/>
<dbReference type="Gene3D" id="2.30.29.30">
    <property type="entry name" value="Pleckstrin-homology domain (PH domain)/Phosphotyrosine-binding domain (PTB)"/>
    <property type="match status" value="1"/>
</dbReference>
<dbReference type="InterPro" id="IPR001849">
    <property type="entry name" value="PH_domain"/>
</dbReference>